<comment type="caution">
    <text evidence="1">The sequence shown here is derived from an EMBL/GenBank/DDBJ whole genome shotgun (WGS) entry which is preliminary data.</text>
</comment>
<accession>A0A4Y7RGB4</accession>
<name>A0A4Y7RGB4_9FIRM</name>
<dbReference type="EMBL" id="QFGA01000001">
    <property type="protein sequence ID" value="TEB07790.1"/>
    <property type="molecule type" value="Genomic_DNA"/>
</dbReference>
<dbReference type="AlphaFoldDB" id="A0A4Y7RGB4"/>
<sequence length="112" mass="12787">MLLYFKRVLLLLLIIIFLLIMLSIVFPIDSSSSSISNLEVSSRPFLALDTVEVDGRMLVPLEQISRPLDLSYAVNGETLLLSKAISYDKKRQEPFFFPLNHSYYKGPVQFTT</sequence>
<proteinExistence type="predicted"/>
<gene>
    <name evidence="1" type="ORF">Psch_01345</name>
</gene>
<organism evidence="1 2">
    <name type="scientific">Pelotomaculum schinkii</name>
    <dbReference type="NCBI Taxonomy" id="78350"/>
    <lineage>
        <taxon>Bacteria</taxon>
        <taxon>Bacillati</taxon>
        <taxon>Bacillota</taxon>
        <taxon>Clostridia</taxon>
        <taxon>Eubacteriales</taxon>
        <taxon>Desulfotomaculaceae</taxon>
        <taxon>Pelotomaculum</taxon>
    </lineage>
</organism>
<reference evidence="1 2" key="1">
    <citation type="journal article" date="2018" name="Environ. Microbiol.">
        <title>Novel energy conservation strategies and behaviour of Pelotomaculum schinkii driving syntrophic propionate catabolism.</title>
        <authorList>
            <person name="Hidalgo-Ahumada C.A.P."/>
            <person name="Nobu M.K."/>
            <person name="Narihiro T."/>
            <person name="Tamaki H."/>
            <person name="Liu W.T."/>
            <person name="Kamagata Y."/>
            <person name="Stams A.J.M."/>
            <person name="Imachi H."/>
            <person name="Sousa D.Z."/>
        </authorList>
    </citation>
    <scope>NUCLEOTIDE SEQUENCE [LARGE SCALE GENOMIC DNA]</scope>
    <source>
        <strain evidence="1 2">HH</strain>
    </source>
</reference>
<evidence type="ECO:0000313" key="2">
    <source>
        <dbReference type="Proteomes" id="UP000298324"/>
    </source>
</evidence>
<dbReference type="Proteomes" id="UP000298324">
    <property type="component" value="Unassembled WGS sequence"/>
</dbReference>
<evidence type="ECO:0000313" key="1">
    <source>
        <dbReference type="EMBL" id="TEB07790.1"/>
    </source>
</evidence>
<protein>
    <submittedName>
        <fullName evidence="1">Uncharacterized protein</fullName>
    </submittedName>
</protein>
<keyword evidence="2" id="KW-1185">Reference proteome</keyword>